<evidence type="ECO:0000313" key="2">
    <source>
        <dbReference type="EMBL" id="MBL3656682.1"/>
    </source>
</evidence>
<dbReference type="Proteomes" id="UP000659388">
    <property type="component" value="Unassembled WGS sequence"/>
</dbReference>
<accession>A0A937K1H7</accession>
<dbReference type="Pfam" id="PF11276">
    <property type="entry name" value="DUF3078"/>
    <property type="match status" value="1"/>
</dbReference>
<keyword evidence="3" id="KW-1185">Reference proteome</keyword>
<dbReference type="AlphaFoldDB" id="A0A937K1H7"/>
<reference evidence="2" key="1">
    <citation type="submission" date="2021-01" db="EMBL/GenBank/DDBJ databases">
        <title>Fulvivirga kasyanovii gen. nov., sp nov., a novel member of the phylum Bacteroidetes isolated from seawater in a mussel farm.</title>
        <authorList>
            <person name="Zhao L.-H."/>
            <person name="Wang Z.-J."/>
        </authorList>
    </citation>
    <scope>NUCLEOTIDE SEQUENCE</scope>
    <source>
        <strain evidence="2">2943</strain>
    </source>
</reference>
<organism evidence="2 3">
    <name type="scientific">Fulvivirga sediminis</name>
    <dbReference type="NCBI Taxonomy" id="2803949"/>
    <lineage>
        <taxon>Bacteria</taxon>
        <taxon>Pseudomonadati</taxon>
        <taxon>Bacteroidota</taxon>
        <taxon>Cytophagia</taxon>
        <taxon>Cytophagales</taxon>
        <taxon>Fulvivirgaceae</taxon>
        <taxon>Fulvivirga</taxon>
    </lineage>
</organism>
<dbReference type="EMBL" id="JAESIY010000005">
    <property type="protein sequence ID" value="MBL3656682.1"/>
    <property type="molecule type" value="Genomic_DNA"/>
</dbReference>
<evidence type="ECO:0000313" key="3">
    <source>
        <dbReference type="Proteomes" id="UP000659388"/>
    </source>
</evidence>
<keyword evidence="1" id="KW-0732">Signal</keyword>
<name>A0A937K1H7_9BACT</name>
<feature type="signal peptide" evidence="1">
    <location>
        <begin position="1"/>
        <end position="26"/>
    </location>
</feature>
<feature type="chain" id="PRO_5036768002" evidence="1">
    <location>
        <begin position="27"/>
        <end position="309"/>
    </location>
</feature>
<dbReference type="InterPro" id="IPR021428">
    <property type="entry name" value="DUF3078"/>
</dbReference>
<proteinExistence type="predicted"/>
<gene>
    <name evidence="2" type="ORF">JL102_11110</name>
</gene>
<sequence length="309" mass="35576">MQHVNAFKVILPLTLVCLFSFLSANGQQNDTIPKDTTYWKKDFRGGLSFNQASFSENWQGGGVNSIGLNTNLTYKANYRKDIHSWDNTIDLGYGLVKNEDQGSRKSVDRLFLDTKYGRILNEKWTFFTSLTFLSQFDRGYEYDVEQADGTMRDSLISEFMSPAFITSSWGFEYHPVDYFTLRLGPFSPRLTVVNNDQLSEAGAYGVDPGDKTRFESLAFQMVADFNKDIAENLNLKWKYMMFANYKELEVKKLDHRLDLTLAAKVNKFIDVSVGGILLYDYDQIDELQISQALNLGLVYTYKNYKEKKK</sequence>
<dbReference type="RefSeq" id="WP_202244467.1">
    <property type="nucleotide sequence ID" value="NZ_JAESIY010000005.1"/>
</dbReference>
<comment type="caution">
    <text evidence="2">The sequence shown here is derived from an EMBL/GenBank/DDBJ whole genome shotgun (WGS) entry which is preliminary data.</text>
</comment>
<protein>
    <submittedName>
        <fullName evidence="2">DUF3078 domain-containing protein</fullName>
    </submittedName>
</protein>
<evidence type="ECO:0000256" key="1">
    <source>
        <dbReference type="SAM" id="SignalP"/>
    </source>
</evidence>